<gene>
    <name evidence="12" type="ORF">NKR19_g5512</name>
</gene>
<dbReference type="GO" id="GO:0005524">
    <property type="term" value="F:ATP binding"/>
    <property type="evidence" value="ECO:0007669"/>
    <property type="project" value="UniProtKB-KW"/>
</dbReference>
<evidence type="ECO:0000313" key="12">
    <source>
        <dbReference type="EMBL" id="KAJ9149717.1"/>
    </source>
</evidence>
<dbReference type="PANTHER" id="PTHR24221">
    <property type="entry name" value="ATP-BINDING CASSETTE SUB-FAMILY B"/>
    <property type="match status" value="1"/>
</dbReference>
<keyword evidence="6" id="KW-0067">ATP-binding</keyword>
<dbReference type="InterPro" id="IPR036640">
    <property type="entry name" value="ABC1_TM_sf"/>
</dbReference>
<keyword evidence="13" id="KW-1185">Reference proteome</keyword>
<comment type="subcellular location">
    <subcellularLocation>
        <location evidence="1">Cell membrane</location>
        <topology evidence="1">Multi-pass membrane protein</topology>
    </subcellularLocation>
</comment>
<accession>A0AA38VSG1</accession>
<evidence type="ECO:0000256" key="9">
    <source>
        <dbReference type="SAM" id="Phobius"/>
    </source>
</evidence>
<dbReference type="InterPro" id="IPR003439">
    <property type="entry name" value="ABC_transporter-like_ATP-bd"/>
</dbReference>
<keyword evidence="5" id="KW-0547">Nucleotide-binding</keyword>
<evidence type="ECO:0000256" key="4">
    <source>
        <dbReference type="ARBA" id="ARBA00022692"/>
    </source>
</evidence>
<keyword evidence="8 9" id="KW-0472">Membrane</keyword>
<dbReference type="Pfam" id="PF00005">
    <property type="entry name" value="ABC_tran"/>
    <property type="match status" value="1"/>
</dbReference>
<dbReference type="InterPro" id="IPR017871">
    <property type="entry name" value="ABC_transporter-like_CS"/>
</dbReference>
<dbReference type="FunFam" id="3.40.50.300:FF:000221">
    <property type="entry name" value="Multidrug ABC transporter ATP-binding protein"/>
    <property type="match status" value="1"/>
</dbReference>
<evidence type="ECO:0000259" key="11">
    <source>
        <dbReference type="PROSITE" id="PS50929"/>
    </source>
</evidence>
<keyword evidence="7 9" id="KW-1133">Transmembrane helix</keyword>
<dbReference type="Gene3D" id="1.20.1560.10">
    <property type="entry name" value="ABC transporter type 1, transmembrane domain"/>
    <property type="match status" value="1"/>
</dbReference>
<evidence type="ECO:0000256" key="5">
    <source>
        <dbReference type="ARBA" id="ARBA00022741"/>
    </source>
</evidence>
<feature type="transmembrane region" description="Helical" evidence="9">
    <location>
        <begin position="12"/>
        <end position="29"/>
    </location>
</feature>
<dbReference type="PANTHER" id="PTHR24221:SF651">
    <property type="entry name" value="HEAVY METAL TOLERANCE PROTEIN"/>
    <property type="match status" value="1"/>
</dbReference>
<dbReference type="SUPFAM" id="SSF52540">
    <property type="entry name" value="P-loop containing nucleoside triphosphate hydrolases"/>
    <property type="match status" value="1"/>
</dbReference>
<evidence type="ECO:0000313" key="13">
    <source>
        <dbReference type="Proteomes" id="UP001174691"/>
    </source>
</evidence>
<dbReference type="GO" id="GO:0005886">
    <property type="term" value="C:plasma membrane"/>
    <property type="evidence" value="ECO:0007669"/>
    <property type="project" value="UniProtKB-SubCell"/>
</dbReference>
<evidence type="ECO:0000256" key="2">
    <source>
        <dbReference type="ARBA" id="ARBA00022448"/>
    </source>
</evidence>
<dbReference type="PROSITE" id="PS50893">
    <property type="entry name" value="ABC_TRANSPORTER_2"/>
    <property type="match status" value="1"/>
</dbReference>
<keyword evidence="2" id="KW-0813">Transport</keyword>
<keyword evidence="3" id="KW-1003">Cell membrane</keyword>
<feature type="domain" description="ABC transporter" evidence="10">
    <location>
        <begin position="388"/>
        <end position="625"/>
    </location>
</feature>
<protein>
    <submittedName>
        <fullName evidence="12">Heavy metal tolerance protein</fullName>
    </submittedName>
</protein>
<dbReference type="PROSITE" id="PS00211">
    <property type="entry name" value="ABC_TRANSPORTER_1"/>
    <property type="match status" value="1"/>
</dbReference>
<dbReference type="GO" id="GO:0016887">
    <property type="term" value="F:ATP hydrolysis activity"/>
    <property type="evidence" value="ECO:0007669"/>
    <property type="project" value="InterPro"/>
</dbReference>
<dbReference type="Gene3D" id="3.40.50.300">
    <property type="entry name" value="P-loop containing nucleotide triphosphate hydrolases"/>
    <property type="match status" value="1"/>
</dbReference>
<dbReference type="SUPFAM" id="SSF90123">
    <property type="entry name" value="ABC transporter transmembrane region"/>
    <property type="match status" value="1"/>
</dbReference>
<dbReference type="InterPro" id="IPR003593">
    <property type="entry name" value="AAA+_ATPase"/>
</dbReference>
<evidence type="ECO:0000256" key="8">
    <source>
        <dbReference type="ARBA" id="ARBA00023136"/>
    </source>
</evidence>
<reference evidence="12" key="1">
    <citation type="submission" date="2022-07" db="EMBL/GenBank/DDBJ databases">
        <title>Fungi with potential for degradation of polypropylene.</title>
        <authorList>
            <person name="Gostincar C."/>
        </authorList>
    </citation>
    <scope>NUCLEOTIDE SEQUENCE</scope>
    <source>
        <strain evidence="12">EXF-13287</strain>
    </source>
</reference>
<dbReference type="AlphaFoldDB" id="A0AA38VSG1"/>
<dbReference type="Proteomes" id="UP001174691">
    <property type="component" value="Unassembled WGS sequence"/>
</dbReference>
<dbReference type="GO" id="GO:0005774">
    <property type="term" value="C:vacuolar membrane"/>
    <property type="evidence" value="ECO:0007669"/>
    <property type="project" value="TreeGrafter"/>
</dbReference>
<evidence type="ECO:0000256" key="6">
    <source>
        <dbReference type="ARBA" id="ARBA00022840"/>
    </source>
</evidence>
<evidence type="ECO:0000256" key="1">
    <source>
        <dbReference type="ARBA" id="ARBA00004651"/>
    </source>
</evidence>
<dbReference type="InterPro" id="IPR039421">
    <property type="entry name" value="Type_1_exporter"/>
</dbReference>
<proteinExistence type="predicted"/>
<dbReference type="EMBL" id="JANBVN010000076">
    <property type="protein sequence ID" value="KAJ9149717.1"/>
    <property type="molecule type" value="Genomic_DNA"/>
</dbReference>
<organism evidence="12 13">
    <name type="scientific">Coniochaeta hoffmannii</name>
    <dbReference type="NCBI Taxonomy" id="91930"/>
    <lineage>
        <taxon>Eukaryota</taxon>
        <taxon>Fungi</taxon>
        <taxon>Dikarya</taxon>
        <taxon>Ascomycota</taxon>
        <taxon>Pezizomycotina</taxon>
        <taxon>Sordariomycetes</taxon>
        <taxon>Sordariomycetidae</taxon>
        <taxon>Coniochaetales</taxon>
        <taxon>Coniochaetaceae</taxon>
        <taxon>Coniochaeta</taxon>
    </lineage>
</organism>
<dbReference type="InterPro" id="IPR011527">
    <property type="entry name" value="ABC1_TM_dom"/>
</dbReference>
<dbReference type="PROSITE" id="PS50929">
    <property type="entry name" value="ABC_TM1F"/>
    <property type="match status" value="1"/>
</dbReference>
<comment type="caution">
    <text evidence="12">The sequence shown here is derived from an EMBL/GenBank/DDBJ whole genome shotgun (WGS) entry which is preliminary data.</text>
</comment>
<feature type="domain" description="ABC transmembrane type-1" evidence="11">
    <location>
        <begin position="74"/>
        <end position="334"/>
    </location>
</feature>
<evidence type="ECO:0000259" key="10">
    <source>
        <dbReference type="PROSITE" id="PS50893"/>
    </source>
</evidence>
<dbReference type="GO" id="GO:0140359">
    <property type="term" value="F:ABC-type transporter activity"/>
    <property type="evidence" value="ECO:0007669"/>
    <property type="project" value="InterPro"/>
</dbReference>
<evidence type="ECO:0000256" key="3">
    <source>
        <dbReference type="ARBA" id="ARBA00022475"/>
    </source>
</evidence>
<dbReference type="Pfam" id="PF00664">
    <property type="entry name" value="ABC_membrane"/>
    <property type="match status" value="1"/>
</dbReference>
<keyword evidence="4 9" id="KW-0812">Transmembrane</keyword>
<dbReference type="InterPro" id="IPR027417">
    <property type="entry name" value="P-loop_NTPase"/>
</dbReference>
<name>A0AA38VSG1_9PEZI</name>
<sequence length="647" mass="71615">MPRLPTESTGSGALHLLLSISPLIIYAYFQTPRFLASTTWKQLQRSISVIIPLLFPKDSLDRRRLIALYACRSIVTVIDAVLDSFVPIQLGRTVDRVVSSATSDGFPWRDVIIFVALELIASQACLGLIKHSISVRTEEAIGLNLKPAVYRHLLSLSSDFHDKANAFELSTGIRDLWVFARCTGDIIIEKGAELIGLVTSVLTFSSVFGAPYAGVFVAYMAVVIRVDIWFLTHIMHRNNVSFEMRTRDQNRAAAGLLNWSTVSYFDRFAHEISRYMDALRARRDFVIEEDGARALRTASRQMLTSLGMLAVSLVTLYQIYHGERSTGDFITVTMCWTRVTSLLREFCSDSYYLKFLADAGKILDALTLKPTVRDKPDAPALEVKTGSIEFENVHFSYDGIQNAIRGASFSVDGGTTVALVGETGGGKSTLIKLLYRRYDATSGSIRIDGQDLRHVSQTSLKAQLTIVPQEIALFDDTILDNVRYGNLDISLEEVQAACKLAAIHDRILKMPDGYDTKVGGGGTSTRLSGGEMQRLAIARAVVRDAARIVVLDEAMSSLDSETDWTIQRNLRRWARGRTMVMVAHRLSTISHADLILVVKDGEIAEAGRQRELIEKKGHYYAMWVKQNEGLEAGGKIAAGVEDAAECA</sequence>
<evidence type="ECO:0000256" key="7">
    <source>
        <dbReference type="ARBA" id="ARBA00022989"/>
    </source>
</evidence>
<dbReference type="SMART" id="SM00382">
    <property type="entry name" value="AAA"/>
    <property type="match status" value="1"/>
</dbReference>